<proteinExistence type="predicted"/>
<evidence type="ECO:0000256" key="5">
    <source>
        <dbReference type="ARBA" id="ARBA00023014"/>
    </source>
</evidence>
<dbReference type="AlphaFoldDB" id="A0A175RS38"/>
<comment type="caution">
    <text evidence="7">The sequence shown here is derived from an EMBL/GenBank/DDBJ whole genome shotgun (WGS) entry which is preliminary data.</text>
</comment>
<dbReference type="PATRIC" id="fig|401562.4.peg.1277"/>
<dbReference type="InterPro" id="IPR044043">
    <property type="entry name" value="VanA_C_cat"/>
</dbReference>
<dbReference type="InterPro" id="IPR017941">
    <property type="entry name" value="Rieske_2Fe-2S"/>
</dbReference>
<dbReference type="SUPFAM" id="SSF55961">
    <property type="entry name" value="Bet v1-like"/>
    <property type="match status" value="1"/>
</dbReference>
<accession>A0A175RS38</accession>
<keyword evidence="1" id="KW-0001">2Fe-2S</keyword>
<keyword evidence="8" id="KW-1185">Reference proteome</keyword>
<evidence type="ECO:0000313" key="8">
    <source>
        <dbReference type="Proteomes" id="UP000078529"/>
    </source>
</evidence>
<feature type="domain" description="Rieske" evidence="6">
    <location>
        <begin position="10"/>
        <end position="111"/>
    </location>
</feature>
<dbReference type="GO" id="GO:0051537">
    <property type="term" value="F:2 iron, 2 sulfur cluster binding"/>
    <property type="evidence" value="ECO:0007669"/>
    <property type="project" value="UniProtKB-KW"/>
</dbReference>
<keyword evidence="4" id="KW-0408">Iron</keyword>
<dbReference type="PANTHER" id="PTHR21266">
    <property type="entry name" value="IRON-SULFUR DOMAIN CONTAINING PROTEIN"/>
    <property type="match status" value="1"/>
</dbReference>
<dbReference type="RefSeq" id="WP_058599701.1">
    <property type="nucleotide sequence ID" value="NZ_LDQA01000019.1"/>
</dbReference>
<dbReference type="InterPro" id="IPR036922">
    <property type="entry name" value="Rieske_2Fe-2S_sf"/>
</dbReference>
<name>A0A175RS38_9HYPH</name>
<dbReference type="EMBL" id="LDQA01000019">
    <property type="protein sequence ID" value="KTR06297.1"/>
    <property type="molecule type" value="Genomic_DNA"/>
</dbReference>
<dbReference type="GO" id="GO:0016491">
    <property type="term" value="F:oxidoreductase activity"/>
    <property type="evidence" value="ECO:0007669"/>
    <property type="project" value="UniProtKB-KW"/>
</dbReference>
<evidence type="ECO:0000256" key="2">
    <source>
        <dbReference type="ARBA" id="ARBA00022723"/>
    </source>
</evidence>
<evidence type="ECO:0000256" key="1">
    <source>
        <dbReference type="ARBA" id="ARBA00022714"/>
    </source>
</evidence>
<evidence type="ECO:0000256" key="4">
    <source>
        <dbReference type="ARBA" id="ARBA00023004"/>
    </source>
</evidence>
<protein>
    <submittedName>
        <fullName evidence="7">Rieske (2Fe-2S) protein</fullName>
    </submittedName>
</protein>
<dbReference type="Gene3D" id="2.102.10.10">
    <property type="entry name" value="Rieske [2Fe-2S] iron-sulphur domain"/>
    <property type="match status" value="1"/>
</dbReference>
<gene>
    <name evidence="7" type="ORF">NS365_07715</name>
</gene>
<evidence type="ECO:0000313" key="7">
    <source>
        <dbReference type="EMBL" id="KTR06297.1"/>
    </source>
</evidence>
<sequence length="357" mass="39727">MNAAFPLNAWYAAAWSHEVGRALSPRKICNRDMVLYRKEDGTVAALEDACWHRLLPLSLGRLEGDTVICGYHGLAFDGTGRCTHMPAQRTINPSARVRSYPVVERHRLLWVWPGDPALADPALMPDFHWNDGTDWVGAGGSYYGLKANYRLIIDNLLDLTHETYVHAGSIGDEHVTQTPFDVTHTDRKAVVTRWMKGIEPPPFWARNLGKPGLVDRWQIINFEAPSIVAGDVGVAPVGTGAPEGDRSQGVNGFFLAAITPETDGSCHYFWNFVRSFATDDEALTQRINVAHANPERTGLYDQDVFVLEAQQAAIDNNPRTPFYNLNIDMGSLWAHRLIDRMVQAERPLEPLAAEAAE</sequence>
<dbReference type="Gene3D" id="3.90.380.10">
    <property type="entry name" value="Naphthalene 1,2-dioxygenase Alpha Subunit, Chain A, domain 1"/>
    <property type="match status" value="1"/>
</dbReference>
<keyword evidence="5" id="KW-0411">Iron-sulfur</keyword>
<dbReference type="Pfam" id="PF00355">
    <property type="entry name" value="Rieske"/>
    <property type="match status" value="1"/>
</dbReference>
<organism evidence="7 8">
    <name type="scientific">Aureimonas ureilytica</name>
    <dbReference type="NCBI Taxonomy" id="401562"/>
    <lineage>
        <taxon>Bacteria</taxon>
        <taxon>Pseudomonadati</taxon>
        <taxon>Pseudomonadota</taxon>
        <taxon>Alphaproteobacteria</taxon>
        <taxon>Hyphomicrobiales</taxon>
        <taxon>Aurantimonadaceae</taxon>
        <taxon>Aureimonas</taxon>
    </lineage>
</organism>
<dbReference type="PANTHER" id="PTHR21266:SF60">
    <property type="entry name" value="3-KETOSTEROID-9-ALPHA-MONOOXYGENASE, OXYGENASE COMPONENT"/>
    <property type="match status" value="1"/>
</dbReference>
<dbReference type="GO" id="GO:0046872">
    <property type="term" value="F:metal ion binding"/>
    <property type="evidence" value="ECO:0007669"/>
    <property type="project" value="UniProtKB-KW"/>
</dbReference>
<evidence type="ECO:0000256" key="3">
    <source>
        <dbReference type="ARBA" id="ARBA00023002"/>
    </source>
</evidence>
<dbReference type="Pfam" id="PF19112">
    <property type="entry name" value="VanA_C"/>
    <property type="match status" value="1"/>
</dbReference>
<dbReference type="SUPFAM" id="SSF50022">
    <property type="entry name" value="ISP domain"/>
    <property type="match status" value="1"/>
</dbReference>
<reference evidence="7 8" key="1">
    <citation type="journal article" date="2016" name="Front. Microbiol.">
        <title>Genomic Resource of Rice Seed Associated Bacteria.</title>
        <authorList>
            <person name="Midha S."/>
            <person name="Bansal K."/>
            <person name="Sharma S."/>
            <person name="Kumar N."/>
            <person name="Patil P.P."/>
            <person name="Chaudhry V."/>
            <person name="Patil P.B."/>
        </authorList>
    </citation>
    <scope>NUCLEOTIDE SEQUENCE [LARGE SCALE GENOMIC DNA]</scope>
    <source>
        <strain evidence="7 8">NS365</strain>
    </source>
</reference>
<dbReference type="InterPro" id="IPR050584">
    <property type="entry name" value="Cholesterol_7-desaturase"/>
</dbReference>
<dbReference type="PROSITE" id="PS51296">
    <property type="entry name" value="RIESKE"/>
    <property type="match status" value="1"/>
</dbReference>
<keyword evidence="3" id="KW-0560">Oxidoreductase</keyword>
<evidence type="ECO:0000259" key="6">
    <source>
        <dbReference type="PROSITE" id="PS51296"/>
    </source>
</evidence>
<dbReference type="Proteomes" id="UP000078529">
    <property type="component" value="Unassembled WGS sequence"/>
</dbReference>
<keyword evidence="2" id="KW-0479">Metal-binding</keyword>
<dbReference type="CDD" id="cd08878">
    <property type="entry name" value="RHO_alpha_C_DMO-like"/>
    <property type="match status" value="1"/>
</dbReference>